<evidence type="ECO:0000313" key="2">
    <source>
        <dbReference type="Proteomes" id="UP001189624"/>
    </source>
</evidence>
<reference evidence="1" key="1">
    <citation type="submission" date="2023-10" db="EMBL/GenBank/DDBJ databases">
        <authorList>
            <person name="Domelevo Entfellner J.-B."/>
        </authorList>
    </citation>
    <scope>NUCLEOTIDE SEQUENCE</scope>
</reference>
<evidence type="ECO:0000313" key="1">
    <source>
        <dbReference type="EMBL" id="CAJ1871353.1"/>
    </source>
</evidence>
<gene>
    <name evidence="1" type="ORF">AYBTSS11_LOCUS2439</name>
</gene>
<name>A0AA86S3A0_9FABA</name>
<proteinExistence type="predicted"/>
<dbReference type="AlphaFoldDB" id="A0AA86S3A0"/>
<dbReference type="Proteomes" id="UP001189624">
    <property type="component" value="Chromosome 1"/>
</dbReference>
<organism evidence="1 2">
    <name type="scientific">Sphenostylis stenocarpa</name>
    <dbReference type="NCBI Taxonomy" id="92480"/>
    <lineage>
        <taxon>Eukaryota</taxon>
        <taxon>Viridiplantae</taxon>
        <taxon>Streptophyta</taxon>
        <taxon>Embryophyta</taxon>
        <taxon>Tracheophyta</taxon>
        <taxon>Spermatophyta</taxon>
        <taxon>Magnoliopsida</taxon>
        <taxon>eudicotyledons</taxon>
        <taxon>Gunneridae</taxon>
        <taxon>Pentapetalae</taxon>
        <taxon>rosids</taxon>
        <taxon>fabids</taxon>
        <taxon>Fabales</taxon>
        <taxon>Fabaceae</taxon>
        <taxon>Papilionoideae</taxon>
        <taxon>50 kb inversion clade</taxon>
        <taxon>NPAAA clade</taxon>
        <taxon>indigoferoid/millettioid clade</taxon>
        <taxon>Phaseoleae</taxon>
        <taxon>Sphenostylis</taxon>
    </lineage>
</organism>
<protein>
    <submittedName>
        <fullName evidence="1">Uncharacterized protein</fullName>
    </submittedName>
</protein>
<dbReference type="Gramene" id="rna-AYBTSS11_LOCUS2439">
    <property type="protein sequence ID" value="CAJ1871353.1"/>
    <property type="gene ID" value="gene-AYBTSS11_LOCUS2439"/>
</dbReference>
<accession>A0AA86S3A0</accession>
<sequence>MAPNLGTGIEDHQTDSTGSLTGINFDTAYLAENVDTRFRGWSEHERVILMRVIIYIVAEICAR</sequence>
<keyword evidence="2" id="KW-1185">Reference proteome</keyword>
<dbReference type="EMBL" id="OY731398">
    <property type="protein sequence ID" value="CAJ1871353.1"/>
    <property type="molecule type" value="Genomic_DNA"/>
</dbReference>